<dbReference type="RefSeq" id="WP_209538934.1">
    <property type="nucleotide sequence ID" value="NZ_CP053381.1"/>
</dbReference>
<dbReference type="Proteomes" id="UP000671868">
    <property type="component" value="Chromosome"/>
</dbReference>
<evidence type="ECO:0000313" key="3">
    <source>
        <dbReference type="Proteomes" id="UP000671868"/>
    </source>
</evidence>
<evidence type="ECO:0000259" key="1">
    <source>
        <dbReference type="Pfam" id="PF06527"/>
    </source>
</evidence>
<evidence type="ECO:0000313" key="2">
    <source>
        <dbReference type="EMBL" id="QTP54687.1"/>
    </source>
</evidence>
<organism evidence="2 3">
    <name type="scientific">Billgrantia sulfidoxydans</name>
    <dbReference type="NCBI Taxonomy" id="2733484"/>
    <lineage>
        <taxon>Bacteria</taxon>
        <taxon>Pseudomonadati</taxon>
        <taxon>Pseudomonadota</taxon>
        <taxon>Gammaproteobacteria</taxon>
        <taxon>Oceanospirillales</taxon>
        <taxon>Halomonadaceae</taxon>
        <taxon>Billgrantia</taxon>
    </lineage>
</organism>
<protein>
    <submittedName>
        <fullName evidence="2">TniQ family protein</fullName>
    </submittedName>
</protein>
<dbReference type="InterPro" id="IPR009492">
    <property type="entry name" value="TniQ"/>
</dbReference>
<accession>A0ABX7W4Z9</accession>
<reference evidence="2 3" key="1">
    <citation type="journal article" date="2021" name="Front. Microbiol.">
        <title>Aerobic Denitrification and Heterotrophic Sulfur Oxidation in the Genus Halomonas Revealed by Six Novel Species Characterizations and Genome-Based Analysis.</title>
        <authorList>
            <person name="Wang L."/>
            <person name="Shao Z."/>
        </authorList>
    </citation>
    <scope>NUCLEOTIDE SEQUENCE [LARGE SCALE GENOMIC DNA]</scope>
    <source>
        <strain evidence="2 3">MCCC 1A11059</strain>
    </source>
</reference>
<feature type="domain" description="TniQ" evidence="1">
    <location>
        <begin position="5"/>
        <end position="158"/>
    </location>
</feature>
<keyword evidence="3" id="KW-1185">Reference proteome</keyword>
<gene>
    <name evidence="2" type="ORF">HNO51_08325</name>
</gene>
<name>A0ABX7W4Z9_9GAMM</name>
<sequence length="411" mass="46836">MQLLVRPKPFTDESLESYLLRLAEANFLETYRLLSGAVKEWLQEQDHEAGGAFPLELKTVNIWHARQSSSFRVRALSLFEKLTDNEDLPLLALSLRNSAADFCGNYRAVARGGEHIPRCFLRKSIIPICPLCLEENRYIPQAWHYLTYTACTKHHVNLIYDCPSCGSPISYLENELIDRCRCGYDLSLAPVTRADRDSILLSEFVSEPEVAFSSPLPYTSSISIRNAALLYFCIVEDTDLDNAQEVIESLRLAIRFYSKWPGSYTSDLSKKLIASGDRLVKSYNKTPLEFAWGKRVSSACLIRGMRPEENFVLKEILSVLFEVVESNPKSKKSNYGDMLLTVKEAAVLLQTTHEQVYLLLEDGYLQPAYRVPVWLRMHASQPIFYLRQVVELVRAKMPADFGAAATYLPHW</sequence>
<proteinExistence type="predicted"/>
<dbReference type="EMBL" id="CP053381">
    <property type="protein sequence ID" value="QTP54687.1"/>
    <property type="molecule type" value="Genomic_DNA"/>
</dbReference>
<dbReference type="Pfam" id="PF06527">
    <property type="entry name" value="TniQ"/>
    <property type="match status" value="1"/>
</dbReference>